<dbReference type="AlphaFoldDB" id="A0AAV2BA32"/>
<dbReference type="SUPFAM" id="SSF53474">
    <property type="entry name" value="alpha/beta-Hydrolases"/>
    <property type="match status" value="1"/>
</dbReference>
<comment type="caution">
    <text evidence="5">The sequence shown here is derived from an EMBL/GenBank/DDBJ whole genome shotgun (WGS) entry which is preliminary data.</text>
</comment>
<keyword evidence="2" id="KW-0325">Glycoprotein</keyword>
<dbReference type="Pfam" id="PF00135">
    <property type="entry name" value="COesterase"/>
    <property type="match status" value="1"/>
</dbReference>
<proteinExistence type="inferred from homology"/>
<feature type="domain" description="Carboxylesterase type B" evidence="4">
    <location>
        <begin position="25"/>
        <end position="88"/>
    </location>
</feature>
<evidence type="ECO:0000313" key="5">
    <source>
        <dbReference type="EMBL" id="CAL1292757.1"/>
    </source>
</evidence>
<name>A0AAV2BA32_9ARAC</name>
<dbReference type="PANTHER" id="PTHR43903">
    <property type="entry name" value="NEUROLIGIN"/>
    <property type="match status" value="1"/>
</dbReference>
<protein>
    <recommendedName>
        <fullName evidence="4">Carboxylesterase type B domain-containing protein</fullName>
    </recommendedName>
</protein>
<evidence type="ECO:0000256" key="2">
    <source>
        <dbReference type="ARBA" id="ARBA00023180"/>
    </source>
</evidence>
<comment type="similarity">
    <text evidence="1">Belongs to the type-B carboxylesterase/lipase family.</text>
</comment>
<keyword evidence="6" id="KW-1185">Reference proteome</keyword>
<organism evidence="5 6">
    <name type="scientific">Larinioides sclopetarius</name>
    <dbReference type="NCBI Taxonomy" id="280406"/>
    <lineage>
        <taxon>Eukaryota</taxon>
        <taxon>Metazoa</taxon>
        <taxon>Ecdysozoa</taxon>
        <taxon>Arthropoda</taxon>
        <taxon>Chelicerata</taxon>
        <taxon>Arachnida</taxon>
        <taxon>Araneae</taxon>
        <taxon>Araneomorphae</taxon>
        <taxon>Entelegynae</taxon>
        <taxon>Araneoidea</taxon>
        <taxon>Araneidae</taxon>
        <taxon>Larinioides</taxon>
    </lineage>
</organism>
<feature type="signal peptide" evidence="3">
    <location>
        <begin position="1"/>
        <end position="18"/>
    </location>
</feature>
<evidence type="ECO:0000256" key="1">
    <source>
        <dbReference type="ARBA" id="ARBA00005964"/>
    </source>
</evidence>
<reference evidence="5 6" key="1">
    <citation type="submission" date="2024-04" db="EMBL/GenBank/DDBJ databases">
        <authorList>
            <person name="Rising A."/>
            <person name="Reimegard J."/>
            <person name="Sonavane S."/>
            <person name="Akerstrom W."/>
            <person name="Nylinder S."/>
            <person name="Hedman E."/>
            <person name="Kallberg Y."/>
        </authorList>
    </citation>
    <scope>NUCLEOTIDE SEQUENCE [LARGE SCALE GENOMIC DNA]</scope>
</reference>
<dbReference type="InterPro" id="IPR002018">
    <property type="entry name" value="CarbesteraseB"/>
</dbReference>
<feature type="chain" id="PRO_5043785537" description="Carboxylesterase type B domain-containing protein" evidence="3">
    <location>
        <begin position="19"/>
        <end position="95"/>
    </location>
</feature>
<keyword evidence="3" id="KW-0732">Signal</keyword>
<evidence type="ECO:0000256" key="3">
    <source>
        <dbReference type="SAM" id="SignalP"/>
    </source>
</evidence>
<sequence>MKTISLIFLVCIFWQVLCDSSMTLVKTCSRPVEGTISTDWNIPVKQFPGIPYAKLPVGVLRFKNPEPVELWRNTLKVTKNSPDFIQYMKVAFRIW</sequence>
<dbReference type="Gene3D" id="3.40.50.1820">
    <property type="entry name" value="alpha/beta hydrolase"/>
    <property type="match status" value="1"/>
</dbReference>
<gene>
    <name evidence="5" type="ORF">LARSCL_LOCUS17827</name>
</gene>
<evidence type="ECO:0000259" key="4">
    <source>
        <dbReference type="Pfam" id="PF00135"/>
    </source>
</evidence>
<dbReference type="Proteomes" id="UP001497382">
    <property type="component" value="Unassembled WGS sequence"/>
</dbReference>
<dbReference type="InterPro" id="IPR051093">
    <property type="entry name" value="Neuroligin/BSAL"/>
</dbReference>
<accession>A0AAV2BA32</accession>
<dbReference type="InterPro" id="IPR029058">
    <property type="entry name" value="AB_hydrolase_fold"/>
</dbReference>
<evidence type="ECO:0000313" key="6">
    <source>
        <dbReference type="Proteomes" id="UP001497382"/>
    </source>
</evidence>
<dbReference type="EMBL" id="CAXIEN010000312">
    <property type="protein sequence ID" value="CAL1292757.1"/>
    <property type="molecule type" value="Genomic_DNA"/>
</dbReference>